<dbReference type="EMBL" id="VCQV01000033">
    <property type="protein sequence ID" value="TWP33950.1"/>
    <property type="molecule type" value="Genomic_DNA"/>
</dbReference>
<evidence type="ECO:0000313" key="1">
    <source>
        <dbReference type="EMBL" id="TWP33950.1"/>
    </source>
</evidence>
<reference evidence="1 2" key="1">
    <citation type="submission" date="2019-05" db="EMBL/GenBank/DDBJ databases">
        <authorList>
            <person name="Lee S.D."/>
        </authorList>
    </citation>
    <scope>NUCLEOTIDE SEQUENCE [LARGE SCALE GENOMIC DNA]</scope>
    <source>
        <strain evidence="1 2">C5-26</strain>
    </source>
</reference>
<protein>
    <submittedName>
        <fullName evidence="1">DUF2332 family protein</fullName>
    </submittedName>
</protein>
<dbReference type="OrthoDB" id="8899077at2"/>
<organism evidence="1 2">
    <name type="scientific">Leekyejoonella antrihumi</name>
    <dbReference type="NCBI Taxonomy" id="1660198"/>
    <lineage>
        <taxon>Bacteria</taxon>
        <taxon>Bacillati</taxon>
        <taxon>Actinomycetota</taxon>
        <taxon>Actinomycetes</taxon>
        <taxon>Micrococcales</taxon>
        <taxon>Dermacoccaceae</taxon>
        <taxon>Leekyejoonella</taxon>
    </lineage>
</organism>
<dbReference type="RefSeq" id="WP_146319465.1">
    <property type="nucleotide sequence ID" value="NZ_VCQV01000033.1"/>
</dbReference>
<dbReference type="Proteomes" id="UP000320244">
    <property type="component" value="Unassembled WGS sequence"/>
</dbReference>
<evidence type="ECO:0000313" key="2">
    <source>
        <dbReference type="Proteomes" id="UP000320244"/>
    </source>
</evidence>
<accession>A0A563DUL2</accession>
<name>A0A563DUL2_9MICO</name>
<dbReference type="AlphaFoldDB" id="A0A563DUL2"/>
<proteinExistence type="predicted"/>
<comment type="caution">
    <text evidence="1">The sequence shown here is derived from an EMBL/GenBank/DDBJ whole genome shotgun (WGS) entry which is preliminary data.</text>
</comment>
<dbReference type="InterPro" id="IPR011200">
    <property type="entry name" value="UCP012608"/>
</dbReference>
<sequence length="326" mass="36284">MAESEEEVSHRAAFANAAERLEHSPLYHLLCRRVAEDRLYEEGTFAYFVREGAPLETWKDARKVLTATHSLLRERGGKDYLAEYFPVLGGHRPPDERAYQLFREFLRDRRSTIALRLGRPAVLNDPAGGTRVYALLTDYLRHAYADPVPVDLLCVGAAAGLELVADRLDPAEGLLRGHEVVRRLGVDLAPVDVARQDQLDWLLSFRLPEDVAGQVRTMRATQLLVDEGVVVDQRDAFRAAAAPVTAPAVPVVFGVSFLCSVEQPGRVHEVLRQREGDVIWISDEAAGVLTHLGLADDLEGVDPSSRVTRLMHYREGEIVGSHRQIT</sequence>
<reference evidence="1 2" key="2">
    <citation type="submission" date="2019-08" db="EMBL/GenBank/DDBJ databases">
        <title>Jejuicoccus antrihumi gen. nov., sp. nov., a new member of the family Dermacoccaceae isolated from a cave.</title>
        <authorList>
            <person name="Schumann P."/>
            <person name="Kim I.S."/>
        </authorList>
    </citation>
    <scope>NUCLEOTIDE SEQUENCE [LARGE SCALE GENOMIC DNA]</scope>
    <source>
        <strain evidence="1 2">C5-26</strain>
    </source>
</reference>
<keyword evidence="2" id="KW-1185">Reference proteome</keyword>
<dbReference type="Pfam" id="PF10094">
    <property type="entry name" value="DUF2332"/>
    <property type="match status" value="2"/>
</dbReference>
<gene>
    <name evidence="1" type="ORF">FGL98_19140</name>
</gene>